<dbReference type="AlphaFoldDB" id="A0A4U1BKF2"/>
<dbReference type="Pfam" id="PF12625">
    <property type="entry name" value="Arabinose_bd"/>
    <property type="match status" value="1"/>
</dbReference>
<evidence type="ECO:0000256" key="1">
    <source>
        <dbReference type="ARBA" id="ARBA00023015"/>
    </source>
</evidence>
<dbReference type="PANTHER" id="PTHR47894">
    <property type="entry name" value="HTH-TYPE TRANSCRIPTIONAL REGULATOR GADX"/>
    <property type="match status" value="1"/>
</dbReference>
<evidence type="ECO:0000256" key="3">
    <source>
        <dbReference type="ARBA" id="ARBA00023163"/>
    </source>
</evidence>
<accession>A0A4U1BKF2</accession>
<dbReference type="GO" id="GO:0000976">
    <property type="term" value="F:transcription cis-regulatory region binding"/>
    <property type="evidence" value="ECO:0007669"/>
    <property type="project" value="TreeGrafter"/>
</dbReference>
<dbReference type="InterPro" id="IPR009057">
    <property type="entry name" value="Homeodomain-like_sf"/>
</dbReference>
<keyword evidence="3" id="KW-0804">Transcription</keyword>
<evidence type="ECO:0000313" key="6">
    <source>
        <dbReference type="Proteomes" id="UP000305675"/>
    </source>
</evidence>
<dbReference type="EMBL" id="SWCJ01000018">
    <property type="protein sequence ID" value="TKB51713.1"/>
    <property type="molecule type" value="Genomic_DNA"/>
</dbReference>
<dbReference type="Gene3D" id="1.10.10.60">
    <property type="entry name" value="Homeodomain-like"/>
    <property type="match status" value="1"/>
</dbReference>
<dbReference type="RefSeq" id="WP_136864802.1">
    <property type="nucleotide sequence ID" value="NZ_SWCJ01000018.1"/>
</dbReference>
<dbReference type="InterPro" id="IPR020449">
    <property type="entry name" value="Tscrpt_reg_AraC-type_HTH"/>
</dbReference>
<dbReference type="InterPro" id="IPR032687">
    <property type="entry name" value="AraC-type_N"/>
</dbReference>
<dbReference type="PROSITE" id="PS01124">
    <property type="entry name" value="HTH_ARAC_FAMILY_2"/>
    <property type="match status" value="1"/>
</dbReference>
<dbReference type="SUPFAM" id="SSF46689">
    <property type="entry name" value="Homeodomain-like"/>
    <property type="match status" value="1"/>
</dbReference>
<proteinExistence type="predicted"/>
<dbReference type="OrthoDB" id="5582699at2"/>
<reference evidence="5 6" key="1">
    <citation type="submission" date="2019-04" db="EMBL/GenBank/DDBJ databases">
        <authorList>
            <person name="Hwang J.C."/>
        </authorList>
    </citation>
    <scope>NUCLEOTIDE SEQUENCE [LARGE SCALE GENOMIC DNA]</scope>
    <source>
        <strain evidence="5 6">IMCC35002</strain>
    </source>
</reference>
<keyword evidence="6" id="KW-1185">Reference proteome</keyword>
<dbReference type="Pfam" id="PF12833">
    <property type="entry name" value="HTH_18"/>
    <property type="match status" value="1"/>
</dbReference>
<dbReference type="Proteomes" id="UP000305675">
    <property type="component" value="Unassembled WGS sequence"/>
</dbReference>
<gene>
    <name evidence="5" type="ORF">FCL42_17905</name>
</gene>
<name>A0A4U1BKF2_9GAMM</name>
<dbReference type="InterPro" id="IPR018060">
    <property type="entry name" value="HTH_AraC"/>
</dbReference>
<sequence>MECSKQKQVEVAPELVMAALKAAKTAGVDVDELLRPYNQSWGQLKAGQGLAGSSYAKLLRGLWRALDDESSGYAIRPLRVGSFRMLCHACIHCHNLRRVLLRAMAFFSLLSEQYQWRLVEQGEEAKLQLRMSGATGIDDAFFHLSLAVILHRWSAWMVDSPILLSRVSFAFPESEFGHLIPNMLQAPVEFNAPETELVIPIQYLQQPIKQTPESLTPFLANSPEQLLTLYRSDDSVSAQVKQFLEQQPELEEVNQDAVAQYFNVSVATLGRRLKREGHHFLQLKDKVRRGRAIRLLLHTQDPISGIAEQLGYSEPSVFYRNFKKWVGCTPAEFREQNQ</sequence>
<evidence type="ECO:0000259" key="4">
    <source>
        <dbReference type="PROSITE" id="PS01124"/>
    </source>
</evidence>
<dbReference type="PANTHER" id="PTHR47894:SF1">
    <property type="entry name" value="HTH-TYPE TRANSCRIPTIONAL REGULATOR VQSM"/>
    <property type="match status" value="1"/>
</dbReference>
<dbReference type="PRINTS" id="PR00032">
    <property type="entry name" value="HTHARAC"/>
</dbReference>
<dbReference type="SMART" id="SM00342">
    <property type="entry name" value="HTH_ARAC"/>
    <property type="match status" value="1"/>
</dbReference>
<comment type="caution">
    <text evidence="5">The sequence shown here is derived from an EMBL/GenBank/DDBJ whole genome shotgun (WGS) entry which is preliminary data.</text>
</comment>
<protein>
    <submittedName>
        <fullName evidence="5">AraC family transcriptional regulator</fullName>
    </submittedName>
</protein>
<dbReference type="GO" id="GO:0003700">
    <property type="term" value="F:DNA-binding transcription factor activity"/>
    <property type="evidence" value="ECO:0007669"/>
    <property type="project" value="InterPro"/>
</dbReference>
<dbReference type="GO" id="GO:0005829">
    <property type="term" value="C:cytosol"/>
    <property type="evidence" value="ECO:0007669"/>
    <property type="project" value="TreeGrafter"/>
</dbReference>
<keyword evidence="1" id="KW-0805">Transcription regulation</keyword>
<keyword evidence="2" id="KW-0238">DNA-binding</keyword>
<organism evidence="5 6">
    <name type="scientific">Ferrimonas aestuarii</name>
    <dbReference type="NCBI Taxonomy" id="2569539"/>
    <lineage>
        <taxon>Bacteria</taxon>
        <taxon>Pseudomonadati</taxon>
        <taxon>Pseudomonadota</taxon>
        <taxon>Gammaproteobacteria</taxon>
        <taxon>Alteromonadales</taxon>
        <taxon>Ferrimonadaceae</taxon>
        <taxon>Ferrimonas</taxon>
    </lineage>
</organism>
<evidence type="ECO:0000256" key="2">
    <source>
        <dbReference type="ARBA" id="ARBA00023125"/>
    </source>
</evidence>
<evidence type="ECO:0000313" key="5">
    <source>
        <dbReference type="EMBL" id="TKB51713.1"/>
    </source>
</evidence>
<feature type="domain" description="HTH araC/xylS-type" evidence="4">
    <location>
        <begin position="238"/>
        <end position="336"/>
    </location>
</feature>